<dbReference type="AlphaFoldDB" id="A0A1G6GYR5"/>
<feature type="domain" description="NAD(P)-binding" evidence="9">
    <location>
        <begin position="4"/>
        <end position="304"/>
    </location>
</feature>
<evidence type="ECO:0000259" key="9">
    <source>
        <dbReference type="Pfam" id="PF16363"/>
    </source>
</evidence>
<evidence type="ECO:0000256" key="7">
    <source>
        <dbReference type="ARBA" id="ARBA00023239"/>
    </source>
</evidence>
<evidence type="ECO:0000313" key="11">
    <source>
        <dbReference type="Proteomes" id="UP000242662"/>
    </source>
</evidence>
<organism evidence="10 11">
    <name type="scientific">Shouchella lonarensis</name>
    <dbReference type="NCBI Taxonomy" id="1464122"/>
    <lineage>
        <taxon>Bacteria</taxon>
        <taxon>Bacillati</taxon>
        <taxon>Bacillota</taxon>
        <taxon>Bacilli</taxon>
        <taxon>Bacillales</taxon>
        <taxon>Bacillaceae</taxon>
        <taxon>Shouchella</taxon>
    </lineage>
</organism>
<evidence type="ECO:0000256" key="8">
    <source>
        <dbReference type="RuleBase" id="RU004473"/>
    </source>
</evidence>
<dbReference type="GO" id="GO:0009225">
    <property type="term" value="P:nucleotide-sugar metabolic process"/>
    <property type="evidence" value="ECO:0007669"/>
    <property type="project" value="InterPro"/>
</dbReference>
<gene>
    <name evidence="10" type="ORF">SAMN05421737_102172</name>
</gene>
<evidence type="ECO:0000313" key="10">
    <source>
        <dbReference type="EMBL" id="SDB87197.1"/>
    </source>
</evidence>
<protein>
    <recommendedName>
        <fullName evidence="5 8">dTDP-glucose 4,6-dehydratase</fullName>
        <ecNumber evidence="4 8">4.2.1.46</ecNumber>
    </recommendedName>
</protein>
<dbReference type="SUPFAM" id="SSF51735">
    <property type="entry name" value="NAD(P)-binding Rossmann-fold domains"/>
    <property type="match status" value="1"/>
</dbReference>
<comment type="catalytic activity">
    <reaction evidence="1 8">
        <text>dTDP-alpha-D-glucose = dTDP-4-dehydro-6-deoxy-alpha-D-glucose + H2O</text>
        <dbReference type="Rhea" id="RHEA:17221"/>
        <dbReference type="ChEBI" id="CHEBI:15377"/>
        <dbReference type="ChEBI" id="CHEBI:57477"/>
        <dbReference type="ChEBI" id="CHEBI:57649"/>
        <dbReference type="EC" id="4.2.1.46"/>
    </reaction>
</comment>
<dbReference type="Proteomes" id="UP000242662">
    <property type="component" value="Unassembled WGS sequence"/>
</dbReference>
<dbReference type="InterPro" id="IPR036291">
    <property type="entry name" value="NAD(P)-bd_dom_sf"/>
</dbReference>
<dbReference type="Gene3D" id="3.90.25.10">
    <property type="entry name" value="UDP-galactose 4-epimerase, domain 1"/>
    <property type="match status" value="1"/>
</dbReference>
<evidence type="ECO:0000256" key="5">
    <source>
        <dbReference type="ARBA" id="ARBA00016977"/>
    </source>
</evidence>
<evidence type="ECO:0000256" key="1">
    <source>
        <dbReference type="ARBA" id="ARBA00001539"/>
    </source>
</evidence>
<dbReference type="CDD" id="cd05246">
    <property type="entry name" value="dTDP_GD_SDR_e"/>
    <property type="match status" value="1"/>
</dbReference>
<dbReference type="Pfam" id="PF16363">
    <property type="entry name" value="GDP_Man_Dehyd"/>
    <property type="match status" value="1"/>
</dbReference>
<dbReference type="PANTHER" id="PTHR43000">
    <property type="entry name" value="DTDP-D-GLUCOSE 4,6-DEHYDRATASE-RELATED"/>
    <property type="match status" value="1"/>
</dbReference>
<dbReference type="STRING" id="1464122.SAMN05421737_102172"/>
<dbReference type="InterPro" id="IPR016040">
    <property type="entry name" value="NAD(P)-bd_dom"/>
</dbReference>
<dbReference type="RefSeq" id="WP_090774750.1">
    <property type="nucleotide sequence ID" value="NZ_FMYM01000002.1"/>
</dbReference>
<sequence length="331" mass="37124">MKLLVTGGAGFIGRNFIHYMMARYPEKSIVNVDKLTYAGSGDPFVGVDNPNYTFVNADVCDREAIEALVASHQIEAIVHFAAETHVDRSIMTPNIFVKTNIEGTQVLLDVAKAYGVQRYVQVSTDEVYGTLGETGIFTEDTPLAPNSPYAASKASADLLVRAYYETYGLNASITRCGNNYGPYQFPEKLIPLMIVHALTGRSLPIYGDGAYVRDWIHVEDHCAAIDLVLHEGKKGEVYNIGGHEERTNNDIVKQIVNALRVSPSLIRYVGDRPGHDRRYAVDATKLKSTLGWRPKYTFEEGLAQTMTWYQTHRDWWERLHVEEVGPSCDWQ</sequence>
<dbReference type="GO" id="GO:0008460">
    <property type="term" value="F:dTDP-glucose 4,6-dehydratase activity"/>
    <property type="evidence" value="ECO:0007669"/>
    <property type="project" value="UniProtKB-EC"/>
</dbReference>
<proteinExistence type="inferred from homology"/>
<dbReference type="Gene3D" id="3.40.50.720">
    <property type="entry name" value="NAD(P)-binding Rossmann-like Domain"/>
    <property type="match status" value="1"/>
</dbReference>
<reference evidence="11" key="1">
    <citation type="submission" date="2016-09" db="EMBL/GenBank/DDBJ databases">
        <authorList>
            <person name="Varghese N."/>
            <person name="Submissions S."/>
        </authorList>
    </citation>
    <scope>NUCLEOTIDE SEQUENCE [LARGE SCALE GENOMIC DNA]</scope>
    <source>
        <strain evidence="11">25nlg</strain>
    </source>
</reference>
<comment type="cofactor">
    <cofactor evidence="2 8">
        <name>NAD(+)</name>
        <dbReference type="ChEBI" id="CHEBI:57540"/>
    </cofactor>
</comment>
<evidence type="ECO:0000256" key="4">
    <source>
        <dbReference type="ARBA" id="ARBA00011990"/>
    </source>
</evidence>
<dbReference type="InterPro" id="IPR005888">
    <property type="entry name" value="dTDP_Gluc_deHydtase"/>
</dbReference>
<dbReference type="EMBL" id="FMYM01000002">
    <property type="protein sequence ID" value="SDB87197.1"/>
    <property type="molecule type" value="Genomic_DNA"/>
</dbReference>
<evidence type="ECO:0000256" key="2">
    <source>
        <dbReference type="ARBA" id="ARBA00001911"/>
    </source>
</evidence>
<accession>A0A1G6GYR5</accession>
<dbReference type="OrthoDB" id="9811743at2"/>
<evidence type="ECO:0000256" key="3">
    <source>
        <dbReference type="ARBA" id="ARBA00008178"/>
    </source>
</evidence>
<dbReference type="NCBIfam" id="TIGR01181">
    <property type="entry name" value="dTDP_gluc_dehyt"/>
    <property type="match status" value="1"/>
</dbReference>
<keyword evidence="11" id="KW-1185">Reference proteome</keyword>
<keyword evidence="7 8" id="KW-0456">Lyase</keyword>
<keyword evidence="6" id="KW-0520">NAD</keyword>
<name>A0A1G6GYR5_9BACI</name>
<evidence type="ECO:0000256" key="6">
    <source>
        <dbReference type="ARBA" id="ARBA00023027"/>
    </source>
</evidence>
<comment type="similarity">
    <text evidence="3 8">Belongs to the NAD(P)-dependent epimerase/dehydratase family. dTDP-glucose dehydratase subfamily.</text>
</comment>
<dbReference type="EC" id="4.2.1.46" evidence="4 8"/>